<sequence>MIGDDEVTNTAEDEGLHERPHALLTTMRHSMGFVLLAAIFLTSSGFLVGASLAPTSPTTIAPAPASSSGDTEPTSAQLHPALPGIKDTQSAGF</sequence>
<feature type="region of interest" description="Disordered" evidence="1">
    <location>
        <begin position="57"/>
        <end position="93"/>
    </location>
</feature>
<dbReference type="Proteomes" id="UP000295509">
    <property type="component" value="Unassembled WGS sequence"/>
</dbReference>
<reference evidence="3 4" key="1">
    <citation type="submission" date="2019-03" db="EMBL/GenBank/DDBJ databases">
        <title>Genomic Encyclopedia of Type Strains, Phase III (KMG-III): the genomes of soil and plant-associated and newly described type strains.</title>
        <authorList>
            <person name="Whitman W."/>
        </authorList>
    </citation>
    <scope>NUCLEOTIDE SEQUENCE [LARGE SCALE GENOMIC DNA]</scope>
    <source>
        <strain evidence="3 4">LMG 29544</strain>
    </source>
</reference>
<keyword evidence="2" id="KW-1133">Transmembrane helix</keyword>
<comment type="caution">
    <text evidence="3">The sequence shown here is derived from an EMBL/GenBank/DDBJ whole genome shotgun (WGS) entry which is preliminary data.</text>
</comment>
<keyword evidence="4" id="KW-1185">Reference proteome</keyword>
<feature type="transmembrane region" description="Helical" evidence="2">
    <location>
        <begin position="33"/>
        <end position="53"/>
    </location>
</feature>
<proteinExistence type="predicted"/>
<evidence type="ECO:0000313" key="4">
    <source>
        <dbReference type="Proteomes" id="UP000295509"/>
    </source>
</evidence>
<keyword evidence="2" id="KW-0812">Transmembrane</keyword>
<protein>
    <submittedName>
        <fullName evidence="3">Uncharacterized protein</fullName>
    </submittedName>
</protein>
<evidence type="ECO:0000313" key="3">
    <source>
        <dbReference type="EMBL" id="TDY54131.1"/>
    </source>
</evidence>
<organism evidence="3 4">
    <name type="scientific">Paraburkholderia rhizosphaerae</name>
    <dbReference type="NCBI Taxonomy" id="480658"/>
    <lineage>
        <taxon>Bacteria</taxon>
        <taxon>Pseudomonadati</taxon>
        <taxon>Pseudomonadota</taxon>
        <taxon>Betaproteobacteria</taxon>
        <taxon>Burkholderiales</taxon>
        <taxon>Burkholderiaceae</taxon>
        <taxon>Paraburkholderia</taxon>
    </lineage>
</organism>
<evidence type="ECO:0000256" key="1">
    <source>
        <dbReference type="SAM" id="MobiDB-lite"/>
    </source>
</evidence>
<dbReference type="AlphaFoldDB" id="A0A4R8LZK7"/>
<dbReference type="EMBL" id="SORE01000002">
    <property type="protein sequence ID" value="TDY54131.1"/>
    <property type="molecule type" value="Genomic_DNA"/>
</dbReference>
<evidence type="ECO:0000256" key="2">
    <source>
        <dbReference type="SAM" id="Phobius"/>
    </source>
</evidence>
<accession>A0A4R8LZK7</accession>
<feature type="compositionally biased region" description="Low complexity" evidence="1">
    <location>
        <begin position="57"/>
        <end position="68"/>
    </location>
</feature>
<gene>
    <name evidence="3" type="ORF">BX592_102278</name>
</gene>
<keyword evidence="2" id="KW-0472">Membrane</keyword>
<name>A0A4R8LZK7_9BURK</name>